<feature type="region of interest" description="Disordered" evidence="1">
    <location>
        <begin position="33"/>
        <end position="94"/>
    </location>
</feature>
<sequence>MKVSYSEPSEIKGWSDLKEAKQEKVHCAWKEDTISDENESIKEAVDTSKKVPAERKNKKDRNNVKKTDKLKQSHAKKAKADKEDEEEAKEEKDE</sequence>
<accession>A0A401GHR7</accession>
<dbReference type="Proteomes" id="UP000287166">
    <property type="component" value="Unassembled WGS sequence"/>
</dbReference>
<evidence type="ECO:0000313" key="2">
    <source>
        <dbReference type="EMBL" id="GBE81744.1"/>
    </source>
</evidence>
<dbReference type="EMBL" id="BFAD01000004">
    <property type="protein sequence ID" value="GBE81744.1"/>
    <property type="molecule type" value="Genomic_DNA"/>
</dbReference>
<dbReference type="GeneID" id="38778661"/>
<keyword evidence="3" id="KW-1185">Reference proteome</keyword>
<protein>
    <submittedName>
        <fullName evidence="2">Uncharacterized protein</fullName>
    </submittedName>
</protein>
<organism evidence="2 3">
    <name type="scientific">Sparassis crispa</name>
    <dbReference type="NCBI Taxonomy" id="139825"/>
    <lineage>
        <taxon>Eukaryota</taxon>
        <taxon>Fungi</taxon>
        <taxon>Dikarya</taxon>
        <taxon>Basidiomycota</taxon>
        <taxon>Agaricomycotina</taxon>
        <taxon>Agaricomycetes</taxon>
        <taxon>Polyporales</taxon>
        <taxon>Sparassidaceae</taxon>
        <taxon>Sparassis</taxon>
    </lineage>
</organism>
<reference evidence="2 3" key="1">
    <citation type="journal article" date="2018" name="Sci. Rep.">
        <title>Genome sequence of the cauliflower mushroom Sparassis crispa (Hanabiratake) and its association with beneficial usage.</title>
        <authorList>
            <person name="Kiyama R."/>
            <person name="Furutani Y."/>
            <person name="Kawaguchi K."/>
            <person name="Nakanishi T."/>
        </authorList>
    </citation>
    <scope>NUCLEOTIDE SEQUENCE [LARGE SCALE GENOMIC DNA]</scope>
</reference>
<dbReference type="OrthoDB" id="429950at2759"/>
<proteinExistence type="predicted"/>
<feature type="region of interest" description="Disordered" evidence="1">
    <location>
        <begin position="1"/>
        <end position="21"/>
    </location>
</feature>
<comment type="caution">
    <text evidence="2">The sequence shown here is derived from an EMBL/GenBank/DDBJ whole genome shotgun (WGS) entry which is preliminary data.</text>
</comment>
<evidence type="ECO:0000313" key="3">
    <source>
        <dbReference type="Proteomes" id="UP000287166"/>
    </source>
</evidence>
<feature type="compositionally biased region" description="Basic and acidic residues" evidence="1">
    <location>
        <begin position="33"/>
        <end position="71"/>
    </location>
</feature>
<dbReference type="InParanoid" id="A0A401GHR7"/>
<evidence type="ECO:0000256" key="1">
    <source>
        <dbReference type="SAM" id="MobiDB-lite"/>
    </source>
</evidence>
<name>A0A401GHR7_9APHY</name>
<feature type="compositionally biased region" description="Basic and acidic residues" evidence="1">
    <location>
        <begin position="9"/>
        <end position="21"/>
    </location>
</feature>
<dbReference type="RefSeq" id="XP_027612657.1">
    <property type="nucleotide sequence ID" value="XM_027756856.1"/>
</dbReference>
<gene>
    <name evidence="2" type="ORF">SCP_0401160</name>
</gene>
<dbReference type="STRING" id="139825.A0A401GHR7"/>
<dbReference type="AlphaFoldDB" id="A0A401GHR7"/>